<dbReference type="HOGENOM" id="CLU_026956_2_0_1"/>
<proteinExistence type="inferred from homology"/>
<keyword evidence="2 3" id="KW-0813">Transport</keyword>
<dbReference type="Proteomes" id="UP000007015">
    <property type="component" value="Chromosome 9"/>
</dbReference>
<dbReference type="InterPro" id="IPR016159">
    <property type="entry name" value="Cullin_repeat-like_dom_sf"/>
</dbReference>
<dbReference type="STRING" id="39946.A2YZT9"/>
<keyword evidence="3" id="KW-0653">Protein transport</keyword>
<dbReference type="Gene3D" id="1.20.1280.170">
    <property type="entry name" value="Exocyst complex component Exo70"/>
    <property type="match status" value="1"/>
</dbReference>
<sequence>MKLEPQLAITMELDSTDTSMELGRSSDPNISLQSRRHSYLEEIRSLAVDSAGGWSPSSSSRSARSSSYYSSSKSSSSRHRYAPYSNSSSRRVQKSTEATHLIMGYARLFWGHIDELNSILGQCWPHRILKCDIIEQMISNLIYHLEKKSESYSDPILRYLFLLNNSYFIQYQYLAITGYSLPSDSKIGIKYCDYRNCYLNVSWDTVLSCLHIKMTTLWFSKPSQLARFKSEFQRTCRHQKLWKVPNPELRKSLRKAIIDKVITGPTGYRTYLETHPEQEKCGSNQQDMEDMVNELFEG</sequence>
<evidence type="ECO:0000256" key="3">
    <source>
        <dbReference type="RuleBase" id="RU365026"/>
    </source>
</evidence>
<dbReference type="EMBL" id="CM000134">
    <property type="protein sequence ID" value="EAZ08600.1"/>
    <property type="molecule type" value="Genomic_DNA"/>
</dbReference>
<dbReference type="PANTHER" id="PTHR12542">
    <property type="entry name" value="EXOCYST COMPLEX PROTEIN EXO70"/>
    <property type="match status" value="1"/>
</dbReference>
<name>A2YZT9_ORYSI</name>
<dbReference type="GO" id="GO:0000145">
    <property type="term" value="C:exocyst"/>
    <property type="evidence" value="ECO:0007669"/>
    <property type="project" value="InterPro"/>
</dbReference>
<dbReference type="GO" id="GO:0005546">
    <property type="term" value="F:phosphatidylinositol-4,5-bisphosphate binding"/>
    <property type="evidence" value="ECO:0007669"/>
    <property type="project" value="InterPro"/>
</dbReference>
<comment type="function">
    <text evidence="3">Component of the exocyst complex.</text>
</comment>
<dbReference type="SUPFAM" id="SSF74788">
    <property type="entry name" value="Cullin repeat-like"/>
    <property type="match status" value="1"/>
</dbReference>
<dbReference type="InterPro" id="IPR046364">
    <property type="entry name" value="Exo70_C"/>
</dbReference>
<evidence type="ECO:0000256" key="2">
    <source>
        <dbReference type="ARBA" id="ARBA00022448"/>
    </source>
</evidence>
<dbReference type="GO" id="GO:0015031">
    <property type="term" value="P:protein transport"/>
    <property type="evidence" value="ECO:0007669"/>
    <property type="project" value="UniProtKB-KW"/>
</dbReference>
<dbReference type="OMA" id="FIQYQYL"/>
<evidence type="ECO:0000313" key="6">
    <source>
        <dbReference type="EMBL" id="EAZ08600.1"/>
    </source>
</evidence>
<evidence type="ECO:0000313" key="7">
    <source>
        <dbReference type="Proteomes" id="UP000007015"/>
    </source>
</evidence>
<dbReference type="AlphaFoldDB" id="A2YZT9"/>
<feature type="region of interest" description="Disordered" evidence="4">
    <location>
        <begin position="50"/>
        <end position="90"/>
    </location>
</feature>
<evidence type="ECO:0000256" key="1">
    <source>
        <dbReference type="ARBA" id="ARBA00006756"/>
    </source>
</evidence>
<accession>A2YZT9</accession>
<gene>
    <name evidence="6" type="ORF">OsI_30871</name>
</gene>
<feature type="compositionally biased region" description="Low complexity" evidence="4">
    <location>
        <begin position="55"/>
        <end position="75"/>
    </location>
</feature>
<protein>
    <recommendedName>
        <fullName evidence="3">Exocyst subunit Exo70 family protein</fullName>
    </recommendedName>
</protein>
<reference evidence="6 7" key="1">
    <citation type="journal article" date="2005" name="PLoS Biol.">
        <title>The genomes of Oryza sativa: a history of duplications.</title>
        <authorList>
            <person name="Yu J."/>
            <person name="Wang J."/>
            <person name="Lin W."/>
            <person name="Li S."/>
            <person name="Li H."/>
            <person name="Zhou J."/>
            <person name="Ni P."/>
            <person name="Dong W."/>
            <person name="Hu S."/>
            <person name="Zeng C."/>
            <person name="Zhang J."/>
            <person name="Zhang Y."/>
            <person name="Li R."/>
            <person name="Xu Z."/>
            <person name="Li S."/>
            <person name="Li X."/>
            <person name="Zheng H."/>
            <person name="Cong L."/>
            <person name="Lin L."/>
            <person name="Yin J."/>
            <person name="Geng J."/>
            <person name="Li G."/>
            <person name="Shi J."/>
            <person name="Liu J."/>
            <person name="Lv H."/>
            <person name="Li J."/>
            <person name="Wang J."/>
            <person name="Deng Y."/>
            <person name="Ran L."/>
            <person name="Shi X."/>
            <person name="Wang X."/>
            <person name="Wu Q."/>
            <person name="Li C."/>
            <person name="Ren X."/>
            <person name="Wang J."/>
            <person name="Wang X."/>
            <person name="Li D."/>
            <person name="Liu D."/>
            <person name="Zhang X."/>
            <person name="Ji Z."/>
            <person name="Zhao W."/>
            <person name="Sun Y."/>
            <person name="Zhang Z."/>
            <person name="Bao J."/>
            <person name="Han Y."/>
            <person name="Dong L."/>
            <person name="Ji J."/>
            <person name="Chen P."/>
            <person name="Wu S."/>
            <person name="Liu J."/>
            <person name="Xiao Y."/>
            <person name="Bu D."/>
            <person name="Tan J."/>
            <person name="Yang L."/>
            <person name="Ye C."/>
            <person name="Zhang J."/>
            <person name="Xu J."/>
            <person name="Zhou Y."/>
            <person name="Yu Y."/>
            <person name="Zhang B."/>
            <person name="Zhuang S."/>
            <person name="Wei H."/>
            <person name="Liu B."/>
            <person name="Lei M."/>
            <person name="Yu H."/>
            <person name="Li Y."/>
            <person name="Xu H."/>
            <person name="Wei S."/>
            <person name="He X."/>
            <person name="Fang L."/>
            <person name="Zhang Z."/>
            <person name="Zhang Y."/>
            <person name="Huang X."/>
            <person name="Su Z."/>
            <person name="Tong W."/>
            <person name="Li J."/>
            <person name="Tong Z."/>
            <person name="Li S."/>
            <person name="Ye J."/>
            <person name="Wang L."/>
            <person name="Fang L."/>
            <person name="Lei T."/>
            <person name="Chen C."/>
            <person name="Chen H."/>
            <person name="Xu Z."/>
            <person name="Li H."/>
            <person name="Huang H."/>
            <person name="Zhang F."/>
            <person name="Xu H."/>
            <person name="Li N."/>
            <person name="Zhao C."/>
            <person name="Li S."/>
            <person name="Dong L."/>
            <person name="Huang Y."/>
            <person name="Li L."/>
            <person name="Xi Y."/>
            <person name="Qi Q."/>
            <person name="Li W."/>
            <person name="Zhang B."/>
            <person name="Hu W."/>
            <person name="Zhang Y."/>
            <person name="Tian X."/>
            <person name="Jiao Y."/>
            <person name="Liang X."/>
            <person name="Jin J."/>
            <person name="Gao L."/>
            <person name="Zheng W."/>
            <person name="Hao B."/>
            <person name="Liu S."/>
            <person name="Wang W."/>
            <person name="Yuan L."/>
            <person name="Cao M."/>
            <person name="McDermott J."/>
            <person name="Samudrala R."/>
            <person name="Wang J."/>
            <person name="Wong G.K."/>
            <person name="Yang H."/>
        </authorList>
    </citation>
    <scope>NUCLEOTIDE SEQUENCE [LARGE SCALE GENOMIC DNA]</scope>
    <source>
        <strain evidence="7">cv. 93-11</strain>
    </source>
</reference>
<dbReference type="InterPro" id="IPR004140">
    <property type="entry name" value="Exo70"/>
</dbReference>
<dbReference type="PANTHER" id="PTHR12542:SF40">
    <property type="entry name" value="EXOCYST SUBUNIT EXO70 FAMILY PROTEIN"/>
    <property type="match status" value="1"/>
</dbReference>
<evidence type="ECO:0000259" key="5">
    <source>
        <dbReference type="Pfam" id="PF03081"/>
    </source>
</evidence>
<comment type="similarity">
    <text evidence="1 3">Belongs to the EXO70 family.</text>
</comment>
<dbReference type="Pfam" id="PF03081">
    <property type="entry name" value="Exo70_C"/>
    <property type="match status" value="1"/>
</dbReference>
<keyword evidence="3" id="KW-0268">Exocytosis</keyword>
<organism evidence="6 7">
    <name type="scientific">Oryza sativa subsp. indica</name>
    <name type="common">Rice</name>
    <dbReference type="NCBI Taxonomy" id="39946"/>
    <lineage>
        <taxon>Eukaryota</taxon>
        <taxon>Viridiplantae</taxon>
        <taxon>Streptophyta</taxon>
        <taxon>Embryophyta</taxon>
        <taxon>Tracheophyta</taxon>
        <taxon>Spermatophyta</taxon>
        <taxon>Magnoliopsida</taxon>
        <taxon>Liliopsida</taxon>
        <taxon>Poales</taxon>
        <taxon>Poaceae</taxon>
        <taxon>BOP clade</taxon>
        <taxon>Oryzoideae</taxon>
        <taxon>Oryzeae</taxon>
        <taxon>Oryzinae</taxon>
        <taxon>Oryza</taxon>
        <taxon>Oryza sativa</taxon>
    </lineage>
</organism>
<dbReference type="Gramene" id="BGIOSGA029993-TA">
    <property type="protein sequence ID" value="BGIOSGA029993-PA"/>
    <property type="gene ID" value="BGIOSGA029993"/>
</dbReference>
<dbReference type="GO" id="GO:0006887">
    <property type="term" value="P:exocytosis"/>
    <property type="evidence" value="ECO:0007669"/>
    <property type="project" value="UniProtKB-KW"/>
</dbReference>
<keyword evidence="7" id="KW-1185">Reference proteome</keyword>
<evidence type="ECO:0000256" key="4">
    <source>
        <dbReference type="SAM" id="MobiDB-lite"/>
    </source>
</evidence>
<feature type="domain" description="Exocyst complex subunit Exo70 C-terminal" evidence="5">
    <location>
        <begin position="133"/>
        <end position="277"/>
    </location>
</feature>